<dbReference type="GO" id="GO:0043842">
    <property type="term" value="F:Kdo transferase activity"/>
    <property type="evidence" value="ECO:0007669"/>
    <property type="project" value="UniProtKB-EC"/>
</dbReference>
<gene>
    <name evidence="10" type="ORF">OAN307_c47190</name>
</gene>
<keyword evidence="8" id="KW-0472">Membrane</keyword>
<dbReference type="eggNOG" id="COG1519">
    <property type="taxonomic scope" value="Bacteria"/>
</dbReference>
<dbReference type="GO" id="GO:0009245">
    <property type="term" value="P:lipid A biosynthetic process"/>
    <property type="evidence" value="ECO:0007669"/>
    <property type="project" value="TreeGrafter"/>
</dbReference>
<organism evidence="10 11">
    <name type="scientific">Octadecabacter antarcticus 307</name>
    <dbReference type="NCBI Taxonomy" id="391626"/>
    <lineage>
        <taxon>Bacteria</taxon>
        <taxon>Pseudomonadati</taxon>
        <taxon>Pseudomonadota</taxon>
        <taxon>Alphaproteobacteria</taxon>
        <taxon>Rhodobacterales</taxon>
        <taxon>Roseobacteraceae</taxon>
        <taxon>Octadecabacter</taxon>
    </lineage>
</organism>
<feature type="domain" description="3-deoxy-D-manno-octulosonic-acid transferase N-terminal" evidence="9">
    <location>
        <begin position="5"/>
        <end position="144"/>
    </location>
</feature>
<protein>
    <recommendedName>
        <fullName evidence="4 8">3-deoxy-D-manno-octulosonic acid transferase</fullName>
        <shortName evidence="8">Kdo transferase</shortName>
        <ecNumber evidence="3 8">2.4.99.12</ecNumber>
    </recommendedName>
    <alternativeName>
        <fullName evidence="6 8">Lipid IV(A) 3-deoxy-D-manno-octulosonic acid transferase</fullName>
    </alternativeName>
</protein>
<evidence type="ECO:0000256" key="2">
    <source>
        <dbReference type="ARBA" id="ARBA00004713"/>
    </source>
</evidence>
<evidence type="ECO:0000256" key="3">
    <source>
        <dbReference type="ARBA" id="ARBA00012621"/>
    </source>
</evidence>
<evidence type="ECO:0000256" key="6">
    <source>
        <dbReference type="ARBA" id="ARBA00031445"/>
    </source>
</evidence>
<proteinExistence type="inferred from homology"/>
<dbReference type="GO" id="GO:0005886">
    <property type="term" value="C:plasma membrane"/>
    <property type="evidence" value="ECO:0007669"/>
    <property type="project" value="UniProtKB-SubCell"/>
</dbReference>
<comment type="function">
    <text evidence="1 8">Involved in lipopolysaccharide (LPS) biosynthesis. Catalyzes the transfer of 3-deoxy-D-manno-octulosonate (Kdo) residue(s) from CMP-Kdo to lipid IV(A), the tetraacyldisaccharide-1,4'-bisphosphate precursor of lipid A.</text>
</comment>
<dbReference type="InterPro" id="IPR038107">
    <property type="entry name" value="Glycos_transf_N_sf"/>
</dbReference>
<name>M9RJQ8_9RHOB</name>
<evidence type="ECO:0000256" key="7">
    <source>
        <dbReference type="ARBA" id="ARBA00049183"/>
    </source>
</evidence>
<evidence type="ECO:0000259" key="9">
    <source>
        <dbReference type="Pfam" id="PF04413"/>
    </source>
</evidence>
<dbReference type="HOGENOM" id="CLU_036146_1_2_5"/>
<evidence type="ECO:0000256" key="1">
    <source>
        <dbReference type="ARBA" id="ARBA00003394"/>
    </source>
</evidence>
<dbReference type="Gene3D" id="3.40.50.2000">
    <property type="entry name" value="Glycogen Phosphorylase B"/>
    <property type="match status" value="1"/>
</dbReference>
<dbReference type="PANTHER" id="PTHR42755:SF1">
    <property type="entry name" value="3-DEOXY-D-MANNO-OCTULOSONIC ACID TRANSFERASE, MITOCHONDRIAL-RELATED"/>
    <property type="match status" value="1"/>
</dbReference>
<dbReference type="InterPro" id="IPR007507">
    <property type="entry name" value="Glycos_transf_N"/>
</dbReference>
<dbReference type="InterPro" id="IPR039901">
    <property type="entry name" value="Kdotransferase"/>
</dbReference>
<keyword evidence="11" id="KW-1185">Reference proteome</keyword>
<dbReference type="EC" id="2.4.99.12" evidence="3 8"/>
<reference evidence="10 11" key="1">
    <citation type="journal article" date="2013" name="PLoS ONE">
        <title>Poles Apart: Arctic and Antarctic Octadecabacter strains Share High Genome Plasticity and a New Type of Xanthorhodopsin.</title>
        <authorList>
            <person name="Vollmers J."/>
            <person name="Voget S."/>
            <person name="Dietrich S."/>
            <person name="Gollnow K."/>
            <person name="Smits M."/>
            <person name="Meyer K."/>
            <person name="Brinkhoff T."/>
            <person name="Simon M."/>
            <person name="Daniel R."/>
        </authorList>
    </citation>
    <scope>NUCLEOTIDE SEQUENCE [LARGE SCALE GENOMIC DNA]</scope>
    <source>
        <strain evidence="10 11">307</strain>
    </source>
</reference>
<dbReference type="EMBL" id="CP003740">
    <property type="protein sequence ID" value="AGI70065.1"/>
    <property type="molecule type" value="Genomic_DNA"/>
</dbReference>
<dbReference type="AlphaFoldDB" id="M9RJQ8"/>
<evidence type="ECO:0000256" key="4">
    <source>
        <dbReference type="ARBA" id="ARBA00019077"/>
    </source>
</evidence>
<dbReference type="GO" id="GO:0009244">
    <property type="term" value="P:lipopolysaccharide core region biosynthetic process"/>
    <property type="evidence" value="ECO:0007669"/>
    <property type="project" value="UniProtKB-UniRule"/>
</dbReference>
<keyword evidence="8" id="KW-0448">Lipopolysaccharide biosynthesis</keyword>
<dbReference type="STRING" id="391626.OAN307_c47190"/>
<dbReference type="PANTHER" id="PTHR42755">
    <property type="entry name" value="3-DEOXY-MANNO-OCTULOSONATE CYTIDYLYLTRANSFERASE"/>
    <property type="match status" value="1"/>
</dbReference>
<sequence>MNTTISLATRLHEHSDAMDVLITAGAEILPLLTQVPDGVNLVAIPPDTLVKVRAFLEQWSPQHLIWNGGPVRPVLLRCIEEIGLGATMINARNSTLFAGKSRWLPRASRTAVLPFTSVLTADGATATRLIRGGVPREKVVAIGPILEEPTTLRHDSNELTVLIEALSTRPLWFAASVTTPEVVHIVAGHLAASRKNHRLLLIITPRDIDSGPRVAQVLREAGFKVGVRSQGDDPEPEHQAYVADLDDELGLWYRVAPLTFTGGTLSAGGAISPIEPIALGSAVIHGPRKAPHVGRFARLAQAQASREIRSAAELGIAVGVLISPEQTARMALAGWSEITQNAETINQLVMDAVQSTEVTR</sequence>
<dbReference type="Proteomes" id="UP000005307">
    <property type="component" value="Chromosome"/>
</dbReference>
<comment type="pathway">
    <text evidence="2 8">Bacterial outer membrane biogenesis; LPS core biosynthesis.</text>
</comment>
<dbReference type="KEGG" id="oat:OAN307_c47190"/>
<evidence type="ECO:0000313" key="10">
    <source>
        <dbReference type="EMBL" id="AGI70065.1"/>
    </source>
</evidence>
<dbReference type="Gene3D" id="3.40.50.11720">
    <property type="entry name" value="3-Deoxy-D-manno-octulosonic-acid transferase, N-terminal domain"/>
    <property type="match status" value="1"/>
</dbReference>
<evidence type="ECO:0000256" key="5">
    <source>
        <dbReference type="ARBA" id="ARBA00022679"/>
    </source>
</evidence>
<comment type="catalytic activity">
    <reaction evidence="7 8">
        <text>lipid IVA (E. coli) + CMP-3-deoxy-beta-D-manno-octulosonate = alpha-Kdo-(2-&gt;6)-lipid IVA (E. coli) + CMP + H(+)</text>
        <dbReference type="Rhea" id="RHEA:28066"/>
        <dbReference type="ChEBI" id="CHEBI:15378"/>
        <dbReference type="ChEBI" id="CHEBI:58603"/>
        <dbReference type="ChEBI" id="CHEBI:60364"/>
        <dbReference type="ChEBI" id="CHEBI:60377"/>
        <dbReference type="ChEBI" id="CHEBI:85987"/>
        <dbReference type="EC" id="2.4.99.12"/>
    </reaction>
</comment>
<comment type="subcellular location">
    <subcellularLocation>
        <location evidence="8">Cell membrane</location>
    </subcellularLocation>
</comment>
<evidence type="ECO:0000313" key="11">
    <source>
        <dbReference type="Proteomes" id="UP000005307"/>
    </source>
</evidence>
<dbReference type="Pfam" id="PF04413">
    <property type="entry name" value="Glycos_transf_N"/>
    <property type="match status" value="1"/>
</dbReference>
<keyword evidence="5 8" id="KW-0808">Transferase</keyword>
<keyword evidence="8" id="KW-1003">Cell membrane</keyword>
<accession>M9RJQ8</accession>
<dbReference type="UniPathway" id="UPA00958"/>
<comment type="similarity">
    <text evidence="8">Belongs to the glycosyltransferase group 1 family.</text>
</comment>
<evidence type="ECO:0000256" key="8">
    <source>
        <dbReference type="RuleBase" id="RU365103"/>
    </source>
</evidence>
<keyword evidence="10" id="KW-0328">Glycosyltransferase</keyword>